<name>A0A080MDZ9_9PROT</name>
<evidence type="ECO:0000256" key="1">
    <source>
        <dbReference type="ARBA" id="ARBA00022729"/>
    </source>
</evidence>
<evidence type="ECO:0000256" key="3">
    <source>
        <dbReference type="SAM" id="SignalP"/>
    </source>
</evidence>
<dbReference type="EMBL" id="JDST02000086">
    <property type="protein sequence ID" value="KFB75454.1"/>
    <property type="molecule type" value="Genomic_DNA"/>
</dbReference>
<feature type="signal peptide" evidence="3">
    <location>
        <begin position="1"/>
        <end position="31"/>
    </location>
</feature>
<dbReference type="SUPFAM" id="SSF89392">
    <property type="entry name" value="Prokaryotic lipoproteins and lipoprotein localization factors"/>
    <property type="match status" value="1"/>
</dbReference>
<dbReference type="AlphaFoldDB" id="A0A080MDZ9"/>
<dbReference type="Gene3D" id="2.50.20.10">
    <property type="entry name" value="Lipoprotein localisation LolA/LolB/LppX"/>
    <property type="match status" value="1"/>
</dbReference>
<reference evidence="4" key="1">
    <citation type="submission" date="2014-02" db="EMBL/GenBank/DDBJ databases">
        <title>Expanding our view of genomic diversity in Candidatus Accumulibacter clades.</title>
        <authorList>
            <person name="Skennerton C.T."/>
            <person name="Barr J.J."/>
            <person name="Slater F.R."/>
            <person name="Bond P.L."/>
            <person name="Tyson G.W."/>
        </authorList>
    </citation>
    <scope>NUCLEOTIDE SEQUENCE [LARGE SCALE GENOMIC DNA]</scope>
</reference>
<keyword evidence="1 3" id="KW-0732">Signal</keyword>
<dbReference type="RefSeq" id="WP_034951862.1">
    <property type="nucleotide sequence ID" value="NZ_JDST02000086.1"/>
</dbReference>
<proteinExistence type="predicted"/>
<dbReference type="STRING" id="1453999.AW06_003507"/>
<dbReference type="InterPro" id="IPR029046">
    <property type="entry name" value="LolA/LolB/LppX"/>
</dbReference>
<keyword evidence="5" id="KW-1185">Reference proteome</keyword>
<dbReference type="InterPro" id="IPR019207">
    <property type="entry name" value="DUF2092"/>
</dbReference>
<dbReference type="Pfam" id="PF09865">
    <property type="entry name" value="DUF2092"/>
    <property type="match status" value="1"/>
</dbReference>
<organism evidence="4 5">
    <name type="scientific">Candidatus Accumulibacter cognatus</name>
    <dbReference type="NCBI Taxonomy" id="2954383"/>
    <lineage>
        <taxon>Bacteria</taxon>
        <taxon>Pseudomonadati</taxon>
        <taxon>Pseudomonadota</taxon>
        <taxon>Betaproteobacteria</taxon>
        <taxon>Candidatus Accumulibacter</taxon>
    </lineage>
</organism>
<dbReference type="Proteomes" id="UP000021315">
    <property type="component" value="Unassembled WGS sequence"/>
</dbReference>
<protein>
    <recommendedName>
        <fullName evidence="6">DUF2092 domain-containing protein</fullName>
    </recommendedName>
</protein>
<gene>
    <name evidence="4" type="ORF">AW06_003507</name>
</gene>
<evidence type="ECO:0000256" key="2">
    <source>
        <dbReference type="SAM" id="MobiDB-lite"/>
    </source>
</evidence>
<accession>A0A080MDZ9</accession>
<feature type="chain" id="PRO_5001751218" description="DUF2092 domain-containing protein" evidence="3">
    <location>
        <begin position="32"/>
        <end position="304"/>
    </location>
</feature>
<feature type="compositionally biased region" description="Low complexity" evidence="2">
    <location>
        <begin position="295"/>
        <end position="304"/>
    </location>
</feature>
<evidence type="ECO:0000313" key="4">
    <source>
        <dbReference type="EMBL" id="KFB75454.1"/>
    </source>
</evidence>
<comment type="caution">
    <text evidence="4">The sequence shown here is derived from an EMBL/GenBank/DDBJ whole genome shotgun (WGS) entry which is preliminary data.</text>
</comment>
<evidence type="ECO:0008006" key="6">
    <source>
        <dbReference type="Google" id="ProtNLM"/>
    </source>
</evidence>
<feature type="region of interest" description="Disordered" evidence="2">
    <location>
        <begin position="272"/>
        <end position="304"/>
    </location>
</feature>
<sequence>MSANHIDKLRPAAVVRAVCVALGFMALSAMAADVPAASVKSSKPGKAVKPVAAPAYKPIVEEKAMALLKATSQRLAAAKSMAFTATASYEYPSKLGPAIVYTVHYDVALQRPDRLRVIIPGDGPASEFYYDGKAVMAFVPKENLVAIADAPPTIDAMLKQAYQNAGMFFPFTDLVAEDPFVPFSTGVKSAFYVGPSGVVGGVKTDMVVWADNEVFLQLWIGVDDKLPRRVRAVYSADPLRLRHDLELSNWQIDTPLASETFVSEKAKTADRIPFAHPMAPPPGVKPLGADKAAKGKAATSGGKQ</sequence>
<evidence type="ECO:0000313" key="5">
    <source>
        <dbReference type="Proteomes" id="UP000021315"/>
    </source>
</evidence>